<geneLocation type="plasmid" evidence="1 2">
    <name>AZOBR_p5</name>
</geneLocation>
<accession>A0A9P1K1N1</accession>
<dbReference type="EMBL" id="HE577332">
    <property type="protein sequence ID" value="CCD03890.1"/>
    <property type="molecule type" value="Genomic_DNA"/>
</dbReference>
<name>A0A9P1K1N1_9PROT</name>
<keyword evidence="1" id="KW-0614">Plasmid</keyword>
<organism evidence="1 2">
    <name type="scientific">Azospirillum baldaniorum</name>
    <dbReference type="NCBI Taxonomy" id="1064539"/>
    <lineage>
        <taxon>Bacteria</taxon>
        <taxon>Pseudomonadati</taxon>
        <taxon>Pseudomonadota</taxon>
        <taxon>Alphaproteobacteria</taxon>
        <taxon>Rhodospirillales</taxon>
        <taxon>Azospirillaceae</taxon>
        <taxon>Azospirillum</taxon>
    </lineage>
</organism>
<evidence type="ECO:0000313" key="1">
    <source>
        <dbReference type="EMBL" id="CCD03890.1"/>
    </source>
</evidence>
<keyword evidence="2" id="KW-1185">Reference proteome</keyword>
<evidence type="ECO:0000313" key="2">
    <source>
        <dbReference type="Proteomes" id="UP000007319"/>
    </source>
</evidence>
<dbReference type="AlphaFoldDB" id="A0A9P1K1N1"/>
<dbReference type="KEGG" id="abs:AZOBR_p50120"/>
<protein>
    <submittedName>
        <fullName evidence="1">Uncharacterized protein</fullName>
    </submittedName>
</protein>
<reference evidence="1 2" key="1">
    <citation type="journal article" date="2011" name="PLoS Genet.">
        <title>Azospirillum genomes reveal transition of bacteria from aquatic to terrestrial environments.</title>
        <authorList>
            <person name="Wisniewski-Dye F."/>
            <person name="Borziak K."/>
            <person name="Khalsa-Moyers G."/>
            <person name="Alexandre G."/>
            <person name="Sukharnikov L.O."/>
            <person name="Wuichet K."/>
            <person name="Hurst G.B."/>
            <person name="McDonald W.H."/>
            <person name="Robertson J.S."/>
            <person name="Barbe V."/>
            <person name="Calteau A."/>
            <person name="Rouy Z."/>
            <person name="Mangenot S."/>
            <person name="Prigent-Combaret C."/>
            <person name="Normand P."/>
            <person name="Boyer M."/>
            <person name="Siguier P."/>
            <person name="Dessaux Y."/>
            <person name="Elmerich C."/>
            <person name="Condemine G."/>
            <person name="Krishnen G."/>
            <person name="Kennedy I."/>
            <person name="Paterson A.H."/>
            <person name="Gonzalez V."/>
            <person name="Mavingui P."/>
            <person name="Zhulin I.B."/>
        </authorList>
    </citation>
    <scope>NUCLEOTIDE SEQUENCE [LARGE SCALE GENOMIC DNA]</scope>
    <source>
        <strain evidence="1 2">Sp245</strain>
    </source>
</reference>
<gene>
    <name evidence="1" type="ORF">AZOBR_p50120</name>
</gene>
<sequence length="141" mass="15089">MEGAPEPTEVRRRISSTGDAFFSRSPLHVTGPAALGRMRHRIRTGWGCAKLQQHDSGLKRCRPGDPRHHGTPLLRPIKISPRAPAAGGVGVRLHHLQQRYAKPGGLALVGAPLAFASEGLGRRHPPGTKGIRVGGAFVVVR</sequence>
<feature type="non-terminal residue" evidence="1">
    <location>
        <position position="141"/>
    </location>
</feature>
<dbReference type="Proteomes" id="UP000007319">
    <property type="component" value="Plasmid AZOBR_p5"/>
</dbReference>
<proteinExistence type="predicted"/>